<dbReference type="AlphaFoldDB" id="A0A0X7K8M0"/>
<comment type="caution">
    <text evidence="1">The sequence shown here is derived from an EMBL/GenBank/DDBJ whole genome shotgun (WGS) entry which is preliminary data.</text>
</comment>
<protein>
    <submittedName>
        <fullName evidence="1">Uncharacterized protein</fullName>
    </submittedName>
</protein>
<name>A0A0X7K8M0_9PSED</name>
<accession>A0A0X7K8M0</accession>
<evidence type="ECO:0000313" key="2">
    <source>
        <dbReference type="Proteomes" id="UP000067111"/>
    </source>
</evidence>
<gene>
    <name evidence="1" type="ORF">AWV77_03725</name>
</gene>
<sequence length="171" mass="18959">MKRFTESLRSSVANGDWYVALTAALTLPDVCGRLIDPAVPSGKRYPAWFKEWMEPGYTSILPNIGIRVFLSGDDCYALRCSYLHEGGGDIANQKARKALDDFHFIIPPGRGISIHRNLLNNTLQLQVDKFCLEIADAVDAWSKSVVNDAGIQSRMSSLLMIHNSVPGIQYS</sequence>
<evidence type="ECO:0000313" key="1">
    <source>
        <dbReference type="EMBL" id="KWU51952.1"/>
    </source>
</evidence>
<dbReference type="Proteomes" id="UP000067111">
    <property type="component" value="Unassembled WGS sequence"/>
</dbReference>
<dbReference type="RefSeq" id="WP_060752940.1">
    <property type="nucleotide sequence ID" value="NZ_LRMR01000005.1"/>
</dbReference>
<proteinExistence type="predicted"/>
<reference evidence="2" key="1">
    <citation type="submission" date="2016-01" db="EMBL/GenBank/DDBJ databases">
        <authorList>
            <person name="Gamez R.M."/>
            <person name="Rodriguez F."/>
            <person name="Bernal J.F."/>
            <person name="Agarwala R."/>
            <person name="Landsman D."/>
            <person name="Marino-Ramirez L."/>
        </authorList>
    </citation>
    <scope>NUCLEOTIDE SEQUENCE [LARGE SCALE GENOMIC DNA]</scope>
    <source>
        <strain evidence="2">Ps006</strain>
    </source>
</reference>
<dbReference type="EMBL" id="LRMR01000005">
    <property type="protein sequence ID" value="KWU51952.1"/>
    <property type="molecule type" value="Genomic_DNA"/>
</dbReference>
<organism evidence="1 2">
    <name type="scientific">Pseudomonas palleroniana</name>
    <dbReference type="NCBI Taxonomy" id="191390"/>
    <lineage>
        <taxon>Bacteria</taxon>
        <taxon>Pseudomonadati</taxon>
        <taxon>Pseudomonadota</taxon>
        <taxon>Gammaproteobacteria</taxon>
        <taxon>Pseudomonadales</taxon>
        <taxon>Pseudomonadaceae</taxon>
        <taxon>Pseudomonas</taxon>
    </lineage>
</organism>